<dbReference type="Proteomes" id="UP000004705">
    <property type="component" value="Chromosome"/>
</dbReference>
<dbReference type="HOGENOM" id="CLU_2119335_0_0_11"/>
<evidence type="ECO:0000256" key="2">
    <source>
        <dbReference type="SAM" id="SignalP"/>
    </source>
</evidence>
<name>H8GD99_9PSEU</name>
<feature type="signal peptide" evidence="2">
    <location>
        <begin position="1"/>
        <end position="27"/>
    </location>
</feature>
<proteinExistence type="predicted"/>
<feature type="chain" id="PRO_5003613443" evidence="2">
    <location>
        <begin position="28"/>
        <end position="114"/>
    </location>
</feature>
<dbReference type="RefSeq" id="WP_005442890.1">
    <property type="nucleotide sequence ID" value="NZ_CM001466.1"/>
</dbReference>
<dbReference type="EMBL" id="CM001466">
    <property type="protein sequence ID" value="EHY89863.1"/>
    <property type="molecule type" value="Genomic_DNA"/>
</dbReference>
<accession>H8GD99</accession>
<dbReference type="AlphaFoldDB" id="H8GD99"/>
<sequence length="114" mass="11674">MIRTRRVLASAVLTAAALSMGAGAALAAPPETTATPTDTAQTEQVPQHSEAAKPAEEGAEDAASEEKPAEEKPTNGTAEFTFSSDMTPMDFVGMLLGSGLEGTVNFEGDTDTEA</sequence>
<gene>
    <name evidence="3" type="ORF">SacazDRAFT_02980</name>
</gene>
<organism evidence="3 4">
    <name type="scientific">Saccharomonospora azurea NA-128</name>
    <dbReference type="NCBI Taxonomy" id="882081"/>
    <lineage>
        <taxon>Bacteria</taxon>
        <taxon>Bacillati</taxon>
        <taxon>Actinomycetota</taxon>
        <taxon>Actinomycetes</taxon>
        <taxon>Pseudonocardiales</taxon>
        <taxon>Pseudonocardiaceae</taxon>
        <taxon>Saccharomonospora</taxon>
    </lineage>
</organism>
<feature type="compositionally biased region" description="Low complexity" evidence="1">
    <location>
        <begin position="23"/>
        <end position="42"/>
    </location>
</feature>
<evidence type="ECO:0000256" key="1">
    <source>
        <dbReference type="SAM" id="MobiDB-lite"/>
    </source>
</evidence>
<feature type="compositionally biased region" description="Polar residues" evidence="1">
    <location>
        <begin position="74"/>
        <end position="84"/>
    </location>
</feature>
<evidence type="ECO:0000313" key="4">
    <source>
        <dbReference type="Proteomes" id="UP000004705"/>
    </source>
</evidence>
<reference evidence="3 4" key="1">
    <citation type="journal article" date="2012" name="Stand. Genomic Sci.">
        <title>Genome sequence of the soil bacterium Saccharomonospora azurea type strain (NA-128(T)).</title>
        <authorList>
            <person name="Klenk H.P."/>
            <person name="Held B."/>
            <person name="Lucas S."/>
            <person name="Lapidus A."/>
            <person name="Copeland A."/>
            <person name="Hammon N."/>
            <person name="Pitluck S."/>
            <person name="Goodwin L.A."/>
            <person name="Han C."/>
            <person name="Tapia R."/>
            <person name="Brambilla E.M."/>
            <person name="Potter G."/>
            <person name="Land M."/>
            <person name="Ivanova N."/>
            <person name="Rohde M."/>
            <person name="Goker M."/>
            <person name="Detter J.C."/>
            <person name="Kyrpides N.C."/>
            <person name="Woyke T."/>
        </authorList>
    </citation>
    <scope>NUCLEOTIDE SEQUENCE [LARGE SCALE GENOMIC DNA]</scope>
    <source>
        <strain evidence="3 4">NA-128</strain>
    </source>
</reference>
<feature type="region of interest" description="Disordered" evidence="1">
    <location>
        <begin position="23"/>
        <end position="84"/>
    </location>
</feature>
<keyword evidence="2" id="KW-0732">Signal</keyword>
<keyword evidence="4" id="KW-1185">Reference proteome</keyword>
<evidence type="ECO:0000313" key="3">
    <source>
        <dbReference type="EMBL" id="EHY89863.1"/>
    </source>
</evidence>
<feature type="compositionally biased region" description="Basic and acidic residues" evidence="1">
    <location>
        <begin position="64"/>
        <end position="73"/>
    </location>
</feature>
<protein>
    <submittedName>
        <fullName evidence="3">Uncharacterized protein</fullName>
    </submittedName>
</protein>